<dbReference type="InterPro" id="IPR036388">
    <property type="entry name" value="WH-like_DNA-bd_sf"/>
</dbReference>
<dbReference type="GO" id="GO:0003677">
    <property type="term" value="F:DNA binding"/>
    <property type="evidence" value="ECO:0007669"/>
    <property type="project" value="UniProtKB-KW"/>
</dbReference>
<dbReference type="Gene3D" id="3.40.190.10">
    <property type="entry name" value="Periplasmic binding protein-like II"/>
    <property type="match status" value="2"/>
</dbReference>
<organism evidence="6 7">
    <name type="scientific">Secundilactobacillus pentosiphilus</name>
    <dbReference type="NCBI Taxonomy" id="1714682"/>
    <lineage>
        <taxon>Bacteria</taxon>
        <taxon>Bacillati</taxon>
        <taxon>Bacillota</taxon>
        <taxon>Bacilli</taxon>
        <taxon>Lactobacillales</taxon>
        <taxon>Lactobacillaceae</taxon>
        <taxon>Secundilactobacillus</taxon>
    </lineage>
</organism>
<dbReference type="SUPFAM" id="SSF53850">
    <property type="entry name" value="Periplasmic binding protein-like II"/>
    <property type="match status" value="1"/>
</dbReference>
<evidence type="ECO:0000256" key="1">
    <source>
        <dbReference type="ARBA" id="ARBA00009437"/>
    </source>
</evidence>
<dbReference type="FunFam" id="1.10.10.10:FF:000001">
    <property type="entry name" value="LysR family transcriptional regulator"/>
    <property type="match status" value="1"/>
</dbReference>
<dbReference type="PANTHER" id="PTHR30346">
    <property type="entry name" value="TRANSCRIPTIONAL DUAL REGULATOR HCAR-RELATED"/>
    <property type="match status" value="1"/>
</dbReference>
<dbReference type="GO" id="GO:0032993">
    <property type="term" value="C:protein-DNA complex"/>
    <property type="evidence" value="ECO:0007669"/>
    <property type="project" value="TreeGrafter"/>
</dbReference>
<dbReference type="EMBL" id="BCMI01000017">
    <property type="protein sequence ID" value="GAX06424.1"/>
    <property type="molecule type" value="Genomic_DNA"/>
</dbReference>
<dbReference type="Pfam" id="PF00126">
    <property type="entry name" value="HTH_1"/>
    <property type="match status" value="1"/>
</dbReference>
<proteinExistence type="inferred from homology"/>
<dbReference type="SUPFAM" id="SSF46785">
    <property type="entry name" value="Winged helix' DNA-binding domain"/>
    <property type="match status" value="1"/>
</dbReference>
<keyword evidence="2" id="KW-0805">Transcription regulation</keyword>
<dbReference type="Gene3D" id="1.10.10.10">
    <property type="entry name" value="Winged helix-like DNA-binding domain superfamily/Winged helix DNA-binding domain"/>
    <property type="match status" value="1"/>
</dbReference>
<dbReference type="OrthoDB" id="9785745at2"/>
<dbReference type="AlphaFoldDB" id="A0A1Z5IXB9"/>
<gene>
    <name evidence="6" type="primary">lysR_5</name>
    <name evidence="6" type="ORF">IWT25_01768</name>
</gene>
<protein>
    <submittedName>
        <fullName evidence="6">LysR family transcriptional regulator</fullName>
    </submittedName>
</protein>
<keyword evidence="3" id="KW-0238">DNA-binding</keyword>
<dbReference type="InterPro" id="IPR005119">
    <property type="entry name" value="LysR_subst-bd"/>
</dbReference>
<dbReference type="InterPro" id="IPR000847">
    <property type="entry name" value="LysR_HTH_N"/>
</dbReference>
<evidence type="ECO:0000256" key="4">
    <source>
        <dbReference type="ARBA" id="ARBA00023163"/>
    </source>
</evidence>
<evidence type="ECO:0000256" key="3">
    <source>
        <dbReference type="ARBA" id="ARBA00023125"/>
    </source>
</evidence>
<dbReference type="PROSITE" id="PS50931">
    <property type="entry name" value="HTH_LYSR"/>
    <property type="match status" value="1"/>
</dbReference>
<dbReference type="InterPro" id="IPR036390">
    <property type="entry name" value="WH_DNA-bd_sf"/>
</dbReference>
<evidence type="ECO:0000259" key="5">
    <source>
        <dbReference type="PROSITE" id="PS50931"/>
    </source>
</evidence>
<dbReference type="GO" id="GO:0003700">
    <property type="term" value="F:DNA-binding transcription factor activity"/>
    <property type="evidence" value="ECO:0007669"/>
    <property type="project" value="InterPro"/>
</dbReference>
<dbReference type="Proteomes" id="UP000198414">
    <property type="component" value="Unassembled WGS sequence"/>
</dbReference>
<sequence length="303" mass="34550">MSLGVKNVDINKLRTFLTIAKYGSFRSAAEKLFLSPRAVSKQMDQIENELGVKLFNRQKNNTSLTKLGTEFIVTAEDIVNSYTDAYNKIQMESASDSNKIILGFSSQNQATFVQQVFEKFLTENPDVQIELREESGKRLQAMVAANRLHLAVTPEYEPDTNHDAAIGVKKLVEDEMVVGVSKLNPLSKTESIDLELLRNRPVLYYNNSESTYLQDVFYKKYDGIFSKRQIQRVSSIEQRDLLIAIDRGIGFFPRPLASVESTLNPMIKFLNIDNELNTYYSSVLIYNKKEDNPVVRQFIASFK</sequence>
<evidence type="ECO:0000256" key="2">
    <source>
        <dbReference type="ARBA" id="ARBA00023015"/>
    </source>
</evidence>
<accession>A0A1Z5IXB9</accession>
<keyword evidence="4" id="KW-0804">Transcription</keyword>
<dbReference type="PANTHER" id="PTHR30346:SF0">
    <property type="entry name" value="HCA OPERON TRANSCRIPTIONAL ACTIVATOR HCAR"/>
    <property type="match status" value="1"/>
</dbReference>
<evidence type="ECO:0000313" key="7">
    <source>
        <dbReference type="Proteomes" id="UP000198414"/>
    </source>
</evidence>
<evidence type="ECO:0000313" key="6">
    <source>
        <dbReference type="EMBL" id="GAX06424.1"/>
    </source>
</evidence>
<name>A0A1Z5IXB9_9LACO</name>
<comment type="similarity">
    <text evidence="1">Belongs to the LysR transcriptional regulatory family.</text>
</comment>
<reference evidence="6 7" key="1">
    <citation type="submission" date="2015-11" db="EMBL/GenBank/DDBJ databases">
        <title>Draft genome sequences of new species of the genus Lactobacillus isolated from orchardgrass silage.</title>
        <authorList>
            <person name="Tohno M."/>
            <person name="Tanizawa Y."/>
            <person name="Arita M."/>
        </authorList>
    </citation>
    <scope>NUCLEOTIDE SEQUENCE [LARGE SCALE GENOMIC DNA]</scope>
    <source>
        <strain evidence="6 7">IWT25</strain>
    </source>
</reference>
<dbReference type="CDD" id="cd05466">
    <property type="entry name" value="PBP2_LTTR_substrate"/>
    <property type="match status" value="1"/>
</dbReference>
<comment type="caution">
    <text evidence="6">The sequence shown here is derived from an EMBL/GenBank/DDBJ whole genome shotgun (WGS) entry which is preliminary data.</text>
</comment>
<feature type="domain" description="HTH lysR-type" evidence="5">
    <location>
        <begin position="8"/>
        <end position="65"/>
    </location>
</feature>
<dbReference type="Pfam" id="PF03466">
    <property type="entry name" value="LysR_substrate"/>
    <property type="match status" value="1"/>
</dbReference>